<accession>F7XKW9</accession>
<protein>
    <submittedName>
        <fullName evidence="1">Uncharacterized protein</fullName>
    </submittedName>
</protein>
<evidence type="ECO:0000313" key="2">
    <source>
        <dbReference type="Proteomes" id="UP000006622"/>
    </source>
</evidence>
<gene>
    <name evidence="1" type="ordered locus">Mzhil_0805</name>
</gene>
<dbReference type="AlphaFoldDB" id="F7XKW9"/>
<name>F7XKW9_METZD</name>
<organism evidence="1 2">
    <name type="scientific">Methanosalsum zhilinae (strain DSM 4017 / NBRC 107636 / OCM 62 / WeN5)</name>
    <name type="common">Methanohalophilus zhilinae</name>
    <dbReference type="NCBI Taxonomy" id="679901"/>
    <lineage>
        <taxon>Archaea</taxon>
        <taxon>Methanobacteriati</taxon>
        <taxon>Methanobacteriota</taxon>
        <taxon>Stenosarchaea group</taxon>
        <taxon>Methanomicrobia</taxon>
        <taxon>Methanosarcinales</taxon>
        <taxon>Methanosarcinaceae</taxon>
        <taxon>Methanosalsum</taxon>
    </lineage>
</organism>
<dbReference type="HOGENOM" id="CLU_2629810_0_0_2"/>
<keyword evidence="2" id="KW-1185">Reference proteome</keyword>
<dbReference type="Proteomes" id="UP000006622">
    <property type="component" value="Chromosome"/>
</dbReference>
<reference evidence="1 2" key="1">
    <citation type="submission" date="2010-07" db="EMBL/GenBank/DDBJ databases">
        <title>The complete genome of Methanosalsum zhilinae DSM 4017.</title>
        <authorList>
            <consortium name="US DOE Joint Genome Institute (JGI-PGF)"/>
            <person name="Lucas S."/>
            <person name="Copeland A."/>
            <person name="Lapidus A."/>
            <person name="Glavina del Rio T."/>
            <person name="Dalin E."/>
            <person name="Tice H."/>
            <person name="Bruce D."/>
            <person name="Goodwin L."/>
            <person name="Pitluck S."/>
            <person name="Kyrpides N."/>
            <person name="Mavromatis K."/>
            <person name="Ovchinnikova G."/>
            <person name="Daligault H."/>
            <person name="Detter J.C."/>
            <person name="Han C."/>
            <person name="Tapia R."/>
            <person name="Larimer F."/>
            <person name="Land M."/>
            <person name="Hauser L."/>
            <person name="Markowitz V."/>
            <person name="Cheng J.-F."/>
            <person name="Hugenholtz P."/>
            <person name="Woyke T."/>
            <person name="Wu D."/>
            <person name="Spring S."/>
            <person name="Schueler E."/>
            <person name="Brambilla E."/>
            <person name="Klenk H.-P."/>
            <person name="Eisen J.A."/>
        </authorList>
    </citation>
    <scope>NUCLEOTIDE SEQUENCE [LARGE SCALE GENOMIC DNA]</scope>
    <source>
        <strain evidence="2">DSM 4017 / NBRC 107636 / OCM 62 / WeN5</strain>
    </source>
</reference>
<evidence type="ECO:0000313" key="1">
    <source>
        <dbReference type="EMBL" id="AEH60667.1"/>
    </source>
</evidence>
<dbReference type="EMBL" id="CP002101">
    <property type="protein sequence ID" value="AEH60667.1"/>
    <property type="molecule type" value="Genomic_DNA"/>
</dbReference>
<dbReference type="KEGG" id="mzh:Mzhil_0805"/>
<sequence>MIVKMFRREILGRVLTIKNKNEGGDKISLDKLKENELVQEFARCKDTDAYILMKKTNQTSLIILVDICAEIVNTTNR</sequence>
<proteinExistence type="predicted"/>